<keyword evidence="2" id="KW-1185">Reference proteome</keyword>
<accession>A0ABY4WJA2</accession>
<evidence type="ECO:0000313" key="1">
    <source>
        <dbReference type="EMBL" id="USG66137.1"/>
    </source>
</evidence>
<organism evidence="1 2">
    <name type="scientific">Brevibacillus ruminantium</name>
    <dbReference type="NCBI Taxonomy" id="2950604"/>
    <lineage>
        <taxon>Bacteria</taxon>
        <taxon>Bacillati</taxon>
        <taxon>Bacillota</taxon>
        <taxon>Bacilli</taxon>
        <taxon>Bacillales</taxon>
        <taxon>Paenibacillaceae</taxon>
        <taxon>Brevibacillus</taxon>
    </lineage>
</organism>
<dbReference type="EMBL" id="CP098755">
    <property type="protein sequence ID" value="USG66137.1"/>
    <property type="molecule type" value="Genomic_DNA"/>
</dbReference>
<dbReference type="RefSeq" id="WP_251873220.1">
    <property type="nucleotide sequence ID" value="NZ_CP098755.1"/>
</dbReference>
<reference evidence="1" key="1">
    <citation type="submission" date="2022-06" db="EMBL/GenBank/DDBJ databases">
        <title>Genome sequencing of Brevibacillus sp. BB3-R1.</title>
        <authorList>
            <person name="Heo J."/>
            <person name="Lee D."/>
            <person name="Won M."/>
            <person name="Han B.-H."/>
            <person name="Hong S.-B."/>
            <person name="Kwon S.-W."/>
        </authorList>
    </citation>
    <scope>NUCLEOTIDE SEQUENCE</scope>
    <source>
        <strain evidence="1">BB3-R1</strain>
    </source>
</reference>
<gene>
    <name evidence="1" type="ORF">NDK47_02020</name>
</gene>
<name>A0ABY4WJA2_9BACL</name>
<evidence type="ECO:0000313" key="2">
    <source>
        <dbReference type="Proteomes" id="UP001056500"/>
    </source>
</evidence>
<protein>
    <submittedName>
        <fullName evidence="1">Uncharacterized protein</fullName>
    </submittedName>
</protein>
<proteinExistence type="predicted"/>
<dbReference type="Proteomes" id="UP001056500">
    <property type="component" value="Chromosome"/>
</dbReference>
<sequence>MIVFLGAMKVLNIRENGSINVGTQILTGLKSTTVTKTGGAYVIGDGSVTSSPIGISQNNDITAATSDIQ</sequence>